<dbReference type="AlphaFoldDB" id="A0A075MEB7"/>
<sequence>MYFLLSYHLRLFCRADPVSGGSGDLNSIGTDRALNTGIIERFCFLMLSFKPAAHAVNTDAPMRLRGFSGR</sequence>
<accession>A0A075MEB7</accession>
<protein>
    <submittedName>
        <fullName evidence="1">Uncharacterized protein</fullName>
    </submittedName>
</protein>
<keyword evidence="1" id="KW-0614">Plasmid</keyword>
<organism evidence="1">
    <name type="scientific">Escherichia coli</name>
    <dbReference type="NCBI Taxonomy" id="562"/>
    <lineage>
        <taxon>Bacteria</taxon>
        <taxon>Pseudomonadati</taxon>
        <taxon>Pseudomonadota</taxon>
        <taxon>Gammaproteobacteria</taxon>
        <taxon>Enterobacterales</taxon>
        <taxon>Enterobacteriaceae</taxon>
        <taxon>Escherichia</taxon>
    </lineage>
</organism>
<dbReference type="RefSeq" id="WP_032072244.1">
    <property type="nucleotide sequence ID" value="NC_025143.1"/>
</dbReference>
<name>A0A075MEB7_ECOLX</name>
<evidence type="ECO:0000313" key="1">
    <source>
        <dbReference type="EMBL" id="AIF79037.1"/>
    </source>
</evidence>
<geneLocation type="plasmid" evidence="1">
    <name>pC49-108</name>
</geneLocation>
<proteinExistence type="predicted"/>
<dbReference type="EMBL" id="KJ484638">
    <property type="protein sequence ID" value="AIF79037.1"/>
    <property type="molecule type" value="Genomic_DNA"/>
</dbReference>
<reference evidence="1" key="1">
    <citation type="journal article" date="2014" name="J. Antimicrob. Chemother.">
        <title>Nucleotide sequences of 16 transmissible plasmids identified in nine multidrug-resistant Escherichia coli isolates expressing an ESBL phenotype isolated from food-producing animals and healthy humans.</title>
        <authorList>
            <person name="Wang J."/>
            <person name="Stephan R."/>
            <person name="Power K."/>
            <person name="Yan Q."/>
            <person name="Hachler H."/>
            <person name="Fanning S."/>
        </authorList>
    </citation>
    <scope>NUCLEOTIDE SEQUENCE</scope>
    <source>
        <strain evidence="1">Chicken-49</strain>
        <plasmid evidence="1">pC49-108</plasmid>
    </source>
</reference>